<evidence type="ECO:0000313" key="1">
    <source>
        <dbReference type="EMBL" id="WUS23895.1"/>
    </source>
</evidence>
<gene>
    <name evidence="1" type="ORF">OG727_17365</name>
</gene>
<accession>A0ABZ1VPV0</accession>
<protein>
    <submittedName>
        <fullName evidence="1">Uncharacterized protein</fullName>
    </submittedName>
</protein>
<sequence>MSKSLTPATHIQAASEAVRRHNHAAMAGGYASTPEVSRAVIALVEMCARLQQATEHMGRRVHRDLTAGRLAPDDGTAPEEHAHGAGVALLDARLALSELLGQLQVACGHLEHLGMVYEPEETEA</sequence>
<keyword evidence="2" id="KW-1185">Reference proteome</keyword>
<proteinExistence type="predicted"/>
<reference evidence="1" key="1">
    <citation type="submission" date="2022-10" db="EMBL/GenBank/DDBJ databases">
        <title>The complete genomes of actinobacterial strains from the NBC collection.</title>
        <authorList>
            <person name="Joergensen T.S."/>
            <person name="Alvarez Arevalo M."/>
            <person name="Sterndorff E.B."/>
            <person name="Faurdal D."/>
            <person name="Vuksanovic O."/>
            <person name="Mourched A.-S."/>
            <person name="Charusanti P."/>
            <person name="Shaw S."/>
            <person name="Blin K."/>
            <person name="Weber T."/>
        </authorList>
    </citation>
    <scope>NUCLEOTIDE SEQUENCE</scope>
    <source>
        <strain evidence="1">NBC_01256</strain>
    </source>
</reference>
<organism evidence="1 2">
    <name type="scientific">Streptomyces caniferus</name>
    <dbReference type="NCBI Taxonomy" id="285557"/>
    <lineage>
        <taxon>Bacteria</taxon>
        <taxon>Bacillati</taxon>
        <taxon>Actinomycetota</taxon>
        <taxon>Actinomycetes</taxon>
        <taxon>Kitasatosporales</taxon>
        <taxon>Streptomycetaceae</taxon>
        <taxon>Streptomyces</taxon>
    </lineage>
</organism>
<dbReference type="Proteomes" id="UP001432292">
    <property type="component" value="Chromosome"/>
</dbReference>
<dbReference type="EMBL" id="CP108473">
    <property type="protein sequence ID" value="WUS23895.1"/>
    <property type="molecule type" value="Genomic_DNA"/>
</dbReference>
<evidence type="ECO:0000313" key="2">
    <source>
        <dbReference type="Proteomes" id="UP001432292"/>
    </source>
</evidence>
<name>A0ABZ1VPV0_9ACTN</name>
<dbReference type="RefSeq" id="WP_329128055.1">
    <property type="nucleotide sequence ID" value="NZ_CP108473.1"/>
</dbReference>